<dbReference type="Proteomes" id="UP000283585">
    <property type="component" value="Unassembled WGS sequence"/>
</dbReference>
<protein>
    <submittedName>
        <fullName evidence="1">Uncharacterized protein</fullName>
    </submittedName>
</protein>
<gene>
    <name evidence="1" type="ORF">DWZ12_14505</name>
</gene>
<evidence type="ECO:0000313" key="1">
    <source>
        <dbReference type="EMBL" id="RGQ02773.1"/>
    </source>
</evidence>
<dbReference type="EMBL" id="QRSS01000024">
    <property type="protein sequence ID" value="RGQ02773.1"/>
    <property type="molecule type" value="Genomic_DNA"/>
</dbReference>
<evidence type="ECO:0000313" key="2">
    <source>
        <dbReference type="Proteomes" id="UP000283585"/>
    </source>
</evidence>
<sequence length="10" mass="1269">MYNQMLNDKI</sequence>
<reference evidence="1 2" key="1">
    <citation type="submission" date="2018-08" db="EMBL/GenBank/DDBJ databases">
        <title>A genome reference for cultivated species of the human gut microbiota.</title>
        <authorList>
            <person name="Zou Y."/>
            <person name="Xue W."/>
            <person name="Luo G."/>
        </authorList>
    </citation>
    <scope>NUCLEOTIDE SEQUENCE [LARGE SCALE GENOMIC DNA]</scope>
    <source>
        <strain evidence="1 2">AF29-2BH</strain>
    </source>
</reference>
<proteinExistence type="predicted"/>
<accession>A0A411ZIX2</accession>
<organism evidence="1 2">
    <name type="scientific">Blautia obeum</name>
    <dbReference type="NCBI Taxonomy" id="40520"/>
    <lineage>
        <taxon>Bacteria</taxon>
        <taxon>Bacillati</taxon>
        <taxon>Bacillota</taxon>
        <taxon>Clostridia</taxon>
        <taxon>Lachnospirales</taxon>
        <taxon>Lachnospiraceae</taxon>
        <taxon>Blautia</taxon>
    </lineage>
</organism>
<name>A0A411ZIX2_9FIRM</name>
<comment type="caution">
    <text evidence="1">The sequence shown here is derived from an EMBL/GenBank/DDBJ whole genome shotgun (WGS) entry which is preliminary data.</text>
</comment>